<evidence type="ECO:0000313" key="2">
    <source>
        <dbReference type="Proteomes" id="UP000887013"/>
    </source>
</evidence>
<protein>
    <submittedName>
        <fullName evidence="1">Uncharacterized protein</fullName>
    </submittedName>
</protein>
<proteinExistence type="predicted"/>
<dbReference type="Proteomes" id="UP000887013">
    <property type="component" value="Unassembled WGS sequence"/>
</dbReference>
<evidence type="ECO:0000313" key="1">
    <source>
        <dbReference type="EMBL" id="GFS45984.1"/>
    </source>
</evidence>
<reference evidence="1" key="1">
    <citation type="submission" date="2020-08" db="EMBL/GenBank/DDBJ databases">
        <title>Multicomponent nature underlies the extraordinary mechanical properties of spider dragline silk.</title>
        <authorList>
            <person name="Kono N."/>
            <person name="Nakamura H."/>
            <person name="Mori M."/>
            <person name="Yoshida Y."/>
            <person name="Ohtoshi R."/>
            <person name="Malay A.D."/>
            <person name="Moran D.A.P."/>
            <person name="Tomita M."/>
            <person name="Numata K."/>
            <person name="Arakawa K."/>
        </authorList>
    </citation>
    <scope>NUCLEOTIDE SEQUENCE</scope>
</reference>
<dbReference type="EMBL" id="BMAW01090662">
    <property type="protein sequence ID" value="GFS45984.1"/>
    <property type="molecule type" value="Genomic_DNA"/>
</dbReference>
<dbReference type="AlphaFoldDB" id="A0A8X6MD84"/>
<organism evidence="1 2">
    <name type="scientific">Nephila pilipes</name>
    <name type="common">Giant wood spider</name>
    <name type="synonym">Nephila maculata</name>
    <dbReference type="NCBI Taxonomy" id="299642"/>
    <lineage>
        <taxon>Eukaryota</taxon>
        <taxon>Metazoa</taxon>
        <taxon>Ecdysozoa</taxon>
        <taxon>Arthropoda</taxon>
        <taxon>Chelicerata</taxon>
        <taxon>Arachnida</taxon>
        <taxon>Araneae</taxon>
        <taxon>Araneomorphae</taxon>
        <taxon>Entelegynae</taxon>
        <taxon>Araneoidea</taxon>
        <taxon>Nephilidae</taxon>
        <taxon>Nephila</taxon>
    </lineage>
</organism>
<accession>A0A8X6MD84</accession>
<name>A0A8X6MD84_NEPPI</name>
<gene>
    <name evidence="1" type="ORF">NPIL_581031</name>
</gene>
<keyword evidence="2" id="KW-1185">Reference proteome</keyword>
<sequence>MFSSRVQIKFNLVLSFHLNSLMNVMRASPEEIIGRNRQRLRVWILNLQIFPADQACWHSVQDCKSDMVLGFPPSNIQVSDDHIIFRKILSPLGRVVRLLYYNGSPIIDDCSITLEPSGFSRFRYLTGSTTSRKGPGLPSRSMRRVEVRPGRLYQICEEVVPHAIGFRISYLPMVASQSPASLLRSEKERMSNTVNFMPDKPNCYVLLSSSQFSVKLDSVSSFGRIQSFFAREDMVDML</sequence>
<comment type="caution">
    <text evidence="1">The sequence shown here is derived from an EMBL/GenBank/DDBJ whole genome shotgun (WGS) entry which is preliminary data.</text>
</comment>